<comment type="caution">
    <text evidence="1">The sequence shown here is derived from an EMBL/GenBank/DDBJ whole genome shotgun (WGS) entry which is preliminary data.</text>
</comment>
<evidence type="ECO:0000313" key="2">
    <source>
        <dbReference type="Proteomes" id="UP001361570"/>
    </source>
</evidence>
<proteinExistence type="predicted"/>
<name>A0ABU8DND2_9ACTN</name>
<accession>A0ABU8DND2</accession>
<protein>
    <submittedName>
        <fullName evidence="1">Uncharacterized protein</fullName>
    </submittedName>
</protein>
<dbReference type="RefSeq" id="WP_336402456.1">
    <property type="nucleotide sequence ID" value="NZ_JBAPLU010000001.1"/>
</dbReference>
<reference evidence="1 2" key="1">
    <citation type="submission" date="2024-03" db="EMBL/GenBank/DDBJ databases">
        <title>Draft genome sequence of Klenkia sp. LSe6-5.</title>
        <authorList>
            <person name="Duangmal K."/>
            <person name="Chantavorakit T."/>
        </authorList>
    </citation>
    <scope>NUCLEOTIDE SEQUENCE [LARGE SCALE GENOMIC DNA]</scope>
    <source>
        <strain evidence="1 2">LSe6-5</strain>
    </source>
</reference>
<sequence>MTDLPDGTYVEWRGRTYRGSDTGDQTTLLVFAETQEDPEFTPGRVRGWRRTVPAAEATLVELTTRCRWQGEVFWVVGRSDPPGRLQLSWTGRDESRAEQLGLTRVDKFGWETVVPEAEVDGLEQVRRTG</sequence>
<dbReference type="Proteomes" id="UP001361570">
    <property type="component" value="Unassembled WGS sequence"/>
</dbReference>
<keyword evidence="2" id="KW-1185">Reference proteome</keyword>
<dbReference type="EMBL" id="JBAPLU010000001">
    <property type="protein sequence ID" value="MEI4270314.1"/>
    <property type="molecule type" value="Genomic_DNA"/>
</dbReference>
<gene>
    <name evidence="1" type="ORF">TEK04_01140</name>
</gene>
<organism evidence="1 2">
    <name type="scientific">Klenkia sesuvii</name>
    <dbReference type="NCBI Taxonomy" id="3103137"/>
    <lineage>
        <taxon>Bacteria</taxon>
        <taxon>Bacillati</taxon>
        <taxon>Actinomycetota</taxon>
        <taxon>Actinomycetes</taxon>
        <taxon>Geodermatophilales</taxon>
        <taxon>Geodermatophilaceae</taxon>
        <taxon>Klenkia</taxon>
    </lineage>
</organism>
<evidence type="ECO:0000313" key="1">
    <source>
        <dbReference type="EMBL" id="MEI4270314.1"/>
    </source>
</evidence>